<keyword evidence="2" id="KW-1185">Reference proteome</keyword>
<reference evidence="1 2" key="1">
    <citation type="journal article" date="2024" name="Nat. Commun.">
        <title>Phylogenomics reveals the evolutionary origins of lichenization in chlorophyte algae.</title>
        <authorList>
            <person name="Puginier C."/>
            <person name="Libourel C."/>
            <person name="Otte J."/>
            <person name="Skaloud P."/>
            <person name="Haon M."/>
            <person name="Grisel S."/>
            <person name="Petersen M."/>
            <person name="Berrin J.G."/>
            <person name="Delaux P.M."/>
            <person name="Dal Grande F."/>
            <person name="Keller J."/>
        </authorList>
    </citation>
    <scope>NUCLEOTIDE SEQUENCE [LARGE SCALE GENOMIC DNA]</scope>
    <source>
        <strain evidence="1 2">SAG 2145</strain>
    </source>
</reference>
<name>A0AAW1RXF2_9CHLO</name>
<proteinExistence type="predicted"/>
<sequence length="131" mass="14487">MLVWQSLNYRLFVDAILSFCGIYTPGEDIIPKEKLAHGLANPPDPRVLLLALARRRAGTRLWSGQQQPGGAAKAQVDWLMLQAQLILQATAQAGMDTDEQLARDLHIALLPCIVDRKDVLQLTPARDAVCF</sequence>
<dbReference type="Proteomes" id="UP001438707">
    <property type="component" value="Unassembled WGS sequence"/>
</dbReference>
<organism evidence="1 2">
    <name type="scientific">Apatococcus lobatus</name>
    <dbReference type="NCBI Taxonomy" id="904363"/>
    <lineage>
        <taxon>Eukaryota</taxon>
        <taxon>Viridiplantae</taxon>
        <taxon>Chlorophyta</taxon>
        <taxon>core chlorophytes</taxon>
        <taxon>Trebouxiophyceae</taxon>
        <taxon>Chlorellales</taxon>
        <taxon>Chlorellaceae</taxon>
        <taxon>Apatococcus</taxon>
    </lineage>
</organism>
<evidence type="ECO:0000313" key="1">
    <source>
        <dbReference type="EMBL" id="KAK9838068.1"/>
    </source>
</evidence>
<evidence type="ECO:0000313" key="2">
    <source>
        <dbReference type="Proteomes" id="UP001438707"/>
    </source>
</evidence>
<dbReference type="EMBL" id="JALJOS010000006">
    <property type="protein sequence ID" value="KAK9838068.1"/>
    <property type="molecule type" value="Genomic_DNA"/>
</dbReference>
<dbReference type="AlphaFoldDB" id="A0AAW1RXF2"/>
<accession>A0AAW1RXF2</accession>
<comment type="caution">
    <text evidence="1">The sequence shown here is derived from an EMBL/GenBank/DDBJ whole genome shotgun (WGS) entry which is preliminary data.</text>
</comment>
<protein>
    <submittedName>
        <fullName evidence="1">Uncharacterized protein</fullName>
    </submittedName>
</protein>
<gene>
    <name evidence="1" type="ORF">WJX74_011085</name>
</gene>